<dbReference type="InterPro" id="IPR055170">
    <property type="entry name" value="GFO_IDH_MocA-like_dom"/>
</dbReference>
<evidence type="ECO:0000256" key="1">
    <source>
        <dbReference type="ARBA" id="ARBA00010928"/>
    </source>
</evidence>
<evidence type="ECO:0000313" key="6">
    <source>
        <dbReference type="EMBL" id="MFC6440642.1"/>
    </source>
</evidence>
<comment type="caution">
    <text evidence="6">The sequence shown here is derived from an EMBL/GenBank/DDBJ whole genome shotgun (WGS) entry which is preliminary data.</text>
</comment>
<evidence type="ECO:0000259" key="5">
    <source>
        <dbReference type="Pfam" id="PF22725"/>
    </source>
</evidence>
<dbReference type="EMBL" id="JBHSUS010000001">
    <property type="protein sequence ID" value="MFC6440642.1"/>
    <property type="molecule type" value="Genomic_DNA"/>
</dbReference>
<evidence type="ECO:0000256" key="2">
    <source>
        <dbReference type="ARBA" id="ARBA00022729"/>
    </source>
</evidence>
<dbReference type="Pfam" id="PF22725">
    <property type="entry name" value="GFO_IDH_MocA_C3"/>
    <property type="match status" value="1"/>
</dbReference>
<keyword evidence="7" id="KW-1185">Reference proteome</keyword>
<dbReference type="InterPro" id="IPR036291">
    <property type="entry name" value="NAD(P)-bd_dom_sf"/>
</dbReference>
<dbReference type="SUPFAM" id="SSF51735">
    <property type="entry name" value="NAD(P)-binding Rossmann-fold domains"/>
    <property type="match status" value="1"/>
</dbReference>
<keyword evidence="2" id="KW-0732">Signal</keyword>
<dbReference type="InterPro" id="IPR000683">
    <property type="entry name" value="Gfo/Idh/MocA-like_OxRdtase_N"/>
</dbReference>
<dbReference type="Gene3D" id="3.30.360.10">
    <property type="entry name" value="Dihydrodipicolinate Reductase, domain 2"/>
    <property type="match status" value="1"/>
</dbReference>
<feature type="domain" description="Gfo/Idh/MocA-like oxidoreductase N-terminal" evidence="4">
    <location>
        <begin position="6"/>
        <end position="122"/>
    </location>
</feature>
<dbReference type="Gene3D" id="3.40.50.720">
    <property type="entry name" value="NAD(P)-binding Rossmann-like Domain"/>
    <property type="match status" value="1"/>
</dbReference>
<sequence length="331" mass="36508">MSTTLHWGIIGPGRIAHKFADALAYCDHNQLVAVASRSQQNADAFASRWQLAHAYDDEAALLANPQVQAVYIATPHNYHYPAAMRALKAGKHVLIEKPACVNAAQFARLCELAEQHDCMLMEAVWSRFLPYVAQAKQWLADKRIGEVQSIQSSIGIAFEHGPEHRINNKALAGGAMLDLGVYALSLSQFMLGQSHTAIQALGKLSADGVDESVMATVQYSGGQLAQFATSIVSQQQNALHVYGSEGTITLEPRFWSGSQVSLQRGDDIQTLTLPWAHNGFEYQIEDMARCILVGKRQSDVVPHRDTLAVLTQMDEVRRQIGLYYGDEFEKV</sequence>
<evidence type="ECO:0000256" key="3">
    <source>
        <dbReference type="ARBA" id="ARBA00023002"/>
    </source>
</evidence>
<feature type="domain" description="GFO/IDH/MocA-like oxidoreductase" evidence="5">
    <location>
        <begin position="133"/>
        <end position="248"/>
    </location>
</feature>
<dbReference type="RefSeq" id="WP_131259599.1">
    <property type="nucleotide sequence ID" value="NZ_JBHSUS010000001.1"/>
</dbReference>
<accession>A0ABW1XNB0</accession>
<dbReference type="Pfam" id="PF01408">
    <property type="entry name" value="GFO_IDH_MocA"/>
    <property type="match status" value="1"/>
</dbReference>
<dbReference type="PANTHER" id="PTHR22604">
    <property type="entry name" value="OXIDOREDUCTASES"/>
    <property type="match status" value="1"/>
</dbReference>
<keyword evidence="3" id="KW-0560">Oxidoreductase</keyword>
<dbReference type="PANTHER" id="PTHR22604:SF105">
    <property type="entry name" value="TRANS-1,2-DIHYDROBENZENE-1,2-DIOL DEHYDROGENASE"/>
    <property type="match status" value="1"/>
</dbReference>
<name>A0ABW1XNB0_9ALTE</name>
<comment type="similarity">
    <text evidence="1">Belongs to the Gfo/Idh/MocA family.</text>
</comment>
<organism evidence="6 7">
    <name type="scientific">Pseudobowmanella zhangzhouensis</name>
    <dbReference type="NCBI Taxonomy" id="1537679"/>
    <lineage>
        <taxon>Bacteria</taxon>
        <taxon>Pseudomonadati</taxon>
        <taxon>Pseudomonadota</taxon>
        <taxon>Gammaproteobacteria</taxon>
        <taxon>Alteromonadales</taxon>
        <taxon>Alteromonadaceae</taxon>
    </lineage>
</organism>
<dbReference type="Proteomes" id="UP001596364">
    <property type="component" value="Unassembled WGS sequence"/>
</dbReference>
<evidence type="ECO:0000259" key="4">
    <source>
        <dbReference type="Pfam" id="PF01408"/>
    </source>
</evidence>
<dbReference type="InterPro" id="IPR050984">
    <property type="entry name" value="Gfo/Idh/MocA_domain"/>
</dbReference>
<proteinExistence type="inferred from homology"/>
<dbReference type="SUPFAM" id="SSF55347">
    <property type="entry name" value="Glyceraldehyde-3-phosphate dehydrogenase-like, C-terminal domain"/>
    <property type="match status" value="1"/>
</dbReference>
<protein>
    <submittedName>
        <fullName evidence="6">Gfo/Idh/MocA family protein</fullName>
    </submittedName>
</protein>
<reference evidence="7" key="1">
    <citation type="journal article" date="2019" name="Int. J. Syst. Evol. Microbiol.">
        <title>The Global Catalogue of Microorganisms (GCM) 10K type strain sequencing project: providing services to taxonomists for standard genome sequencing and annotation.</title>
        <authorList>
            <consortium name="The Broad Institute Genomics Platform"/>
            <consortium name="The Broad Institute Genome Sequencing Center for Infectious Disease"/>
            <person name="Wu L."/>
            <person name="Ma J."/>
        </authorList>
    </citation>
    <scope>NUCLEOTIDE SEQUENCE [LARGE SCALE GENOMIC DNA]</scope>
    <source>
        <strain evidence="7">CGMCC 1.16031</strain>
    </source>
</reference>
<gene>
    <name evidence="6" type="ORF">ACFP85_10860</name>
</gene>
<evidence type="ECO:0000313" key="7">
    <source>
        <dbReference type="Proteomes" id="UP001596364"/>
    </source>
</evidence>